<dbReference type="AlphaFoldDB" id="A0A8H3E7J4"/>
<organism evidence="2 3">
    <name type="scientific">Rhizoctonia solani</name>
    <dbReference type="NCBI Taxonomy" id="456999"/>
    <lineage>
        <taxon>Eukaryota</taxon>
        <taxon>Fungi</taxon>
        <taxon>Dikarya</taxon>
        <taxon>Basidiomycota</taxon>
        <taxon>Agaricomycotina</taxon>
        <taxon>Agaricomycetes</taxon>
        <taxon>Cantharellales</taxon>
        <taxon>Ceratobasidiaceae</taxon>
        <taxon>Rhizoctonia</taxon>
    </lineage>
</organism>
<comment type="caution">
    <text evidence="2">The sequence shown here is derived from an EMBL/GenBank/DDBJ whole genome shotgun (WGS) entry which is preliminary data.</text>
</comment>
<feature type="non-terminal residue" evidence="2">
    <location>
        <position position="561"/>
    </location>
</feature>
<sequence length="561" mass="62081">APNEVDPRYFQVAQNSDIATSTTMASTSRSSLLVASTSTSSQSECGEANPYILAALKYSERCQVDRLLSNLLRRCRATDPPTSPQIPHSLQPIGDSKNLVLSSAVTGEPEENYSGVPTDARALDPDPDDRVADCLDSHKLLSLCLQNIIAICNDTEMQGYIAEYQEKKSAKSRCLPFTRLANRALELMKSLQLPQLRPASASDILFAVNHGTHIVGKGGSELEPDVVVVPLASAKRVRQNFQANWNDYTEGSPPSDHRTPFEWPDILLSGEVGRYLRTLKVQRPTTYDTTPKRDINWLPTQWEDASAFHALQTSLSPRKINTTSQALPLTPTSSCSTHSLAPIDAGVENDAGGTHCDHKRHIDPDDYDQPWKRSRLGDDAQSFNEYILSMVTRLGTNAAEMLRCSNGRTHALGFVLIDAILWIWWFDRQGAIQSTGINFINDLPRLLVFLCCLQRFDTVDWGFNAALDPSITMRHLTDVAPTPQPVQLQVYGKDGMLMVAFTSDIDQRLHDPVCLKGKSTVVFDVTGIPGQPLVAKLYWPDHNRPHEVDVISGARKVPNLA</sequence>
<protein>
    <recommendedName>
        <fullName evidence="1">Fungal-type protein kinase domain-containing protein</fullName>
    </recommendedName>
</protein>
<evidence type="ECO:0000313" key="3">
    <source>
        <dbReference type="Proteomes" id="UP000663827"/>
    </source>
</evidence>
<evidence type="ECO:0000313" key="2">
    <source>
        <dbReference type="EMBL" id="CAE7202534.1"/>
    </source>
</evidence>
<reference evidence="2" key="1">
    <citation type="submission" date="2021-01" db="EMBL/GenBank/DDBJ databases">
        <authorList>
            <person name="Kaushik A."/>
        </authorList>
    </citation>
    <scope>NUCLEOTIDE SEQUENCE</scope>
    <source>
        <strain evidence="2">AG5</strain>
    </source>
</reference>
<proteinExistence type="predicted"/>
<dbReference type="Pfam" id="PF17667">
    <property type="entry name" value="Pkinase_fungal"/>
    <property type="match status" value="1"/>
</dbReference>
<dbReference type="Proteomes" id="UP000663827">
    <property type="component" value="Unassembled WGS sequence"/>
</dbReference>
<name>A0A8H3E7J4_9AGAM</name>
<dbReference type="EMBL" id="CAJNJQ010003641">
    <property type="protein sequence ID" value="CAE7202534.1"/>
    <property type="molecule type" value="Genomic_DNA"/>
</dbReference>
<evidence type="ECO:0000259" key="1">
    <source>
        <dbReference type="Pfam" id="PF17667"/>
    </source>
</evidence>
<feature type="domain" description="Fungal-type protein kinase" evidence="1">
    <location>
        <begin position="388"/>
        <end position="559"/>
    </location>
</feature>
<accession>A0A8H3E7J4</accession>
<feature type="non-terminal residue" evidence="2">
    <location>
        <position position="1"/>
    </location>
</feature>
<dbReference type="InterPro" id="IPR040976">
    <property type="entry name" value="Pkinase_fungal"/>
</dbReference>
<gene>
    <name evidence="2" type="ORF">RDB_LOCUS140028</name>
</gene>